<evidence type="ECO:0000313" key="2">
    <source>
        <dbReference type="EMBL" id="QCD86846.1"/>
    </source>
</evidence>
<feature type="region of interest" description="Disordered" evidence="1">
    <location>
        <begin position="1"/>
        <end position="29"/>
    </location>
</feature>
<dbReference type="EMBL" id="CP039347">
    <property type="protein sequence ID" value="QCD86846.1"/>
    <property type="molecule type" value="Genomic_DNA"/>
</dbReference>
<evidence type="ECO:0000256" key="1">
    <source>
        <dbReference type="SAM" id="MobiDB-lite"/>
    </source>
</evidence>
<sequence>MTTLHGTRRHSPSKQPRQKTLLERSHREQPHYICNALDIHAAPPSSSTFAAVESFNH</sequence>
<accession>A0A4D6LE39</accession>
<dbReference type="EMBL" id="CP039347">
    <property type="protein sequence ID" value="QCD86847.1"/>
    <property type="molecule type" value="Genomic_DNA"/>
</dbReference>
<reference evidence="3 4" key="1">
    <citation type="submission" date="2019-04" db="EMBL/GenBank/DDBJ databases">
        <title>An improved genome assembly and genetic linkage map for asparagus bean, Vigna unguiculata ssp. sesquipedialis.</title>
        <authorList>
            <person name="Xia Q."/>
            <person name="Zhang R."/>
            <person name="Dong Y."/>
        </authorList>
    </citation>
    <scope>NUCLEOTIDE SEQUENCE [LARGE SCALE GENOMIC DNA]</scope>
    <source>
        <tissue evidence="3">Leaf</tissue>
    </source>
</reference>
<protein>
    <submittedName>
        <fullName evidence="3">Uncharacterized protein</fullName>
    </submittedName>
</protein>
<evidence type="ECO:0000313" key="4">
    <source>
        <dbReference type="Proteomes" id="UP000501690"/>
    </source>
</evidence>
<dbReference type="AlphaFoldDB" id="A0A4D6LE39"/>
<feature type="compositionally biased region" description="Basic residues" evidence="1">
    <location>
        <begin position="1"/>
        <end position="12"/>
    </location>
</feature>
<feature type="compositionally biased region" description="Basic and acidic residues" evidence="1">
    <location>
        <begin position="20"/>
        <end position="29"/>
    </location>
</feature>
<proteinExistence type="predicted"/>
<organism evidence="3 4">
    <name type="scientific">Vigna unguiculata</name>
    <name type="common">Cowpea</name>
    <dbReference type="NCBI Taxonomy" id="3917"/>
    <lineage>
        <taxon>Eukaryota</taxon>
        <taxon>Viridiplantae</taxon>
        <taxon>Streptophyta</taxon>
        <taxon>Embryophyta</taxon>
        <taxon>Tracheophyta</taxon>
        <taxon>Spermatophyta</taxon>
        <taxon>Magnoliopsida</taxon>
        <taxon>eudicotyledons</taxon>
        <taxon>Gunneridae</taxon>
        <taxon>Pentapetalae</taxon>
        <taxon>rosids</taxon>
        <taxon>fabids</taxon>
        <taxon>Fabales</taxon>
        <taxon>Fabaceae</taxon>
        <taxon>Papilionoideae</taxon>
        <taxon>50 kb inversion clade</taxon>
        <taxon>NPAAA clade</taxon>
        <taxon>indigoferoid/millettioid clade</taxon>
        <taxon>Phaseoleae</taxon>
        <taxon>Vigna</taxon>
    </lineage>
</organism>
<gene>
    <name evidence="2" type="ORF">DEO72_LG3g1374</name>
    <name evidence="3" type="ORF">DEO72_LG3g1375</name>
</gene>
<keyword evidence="4" id="KW-1185">Reference proteome</keyword>
<evidence type="ECO:0000313" key="3">
    <source>
        <dbReference type="EMBL" id="QCD86847.1"/>
    </source>
</evidence>
<name>A0A4D6LE39_VIGUN</name>
<dbReference type="Proteomes" id="UP000501690">
    <property type="component" value="Linkage Group LG3"/>
</dbReference>